<dbReference type="AlphaFoldDB" id="A0A937JSN6"/>
<evidence type="ECO:0000256" key="1">
    <source>
        <dbReference type="SAM" id="MobiDB-lite"/>
    </source>
</evidence>
<keyword evidence="3" id="KW-1185">Reference proteome</keyword>
<sequence>MCPDCEDFARTVVLLGQLALYAGTSDADGTFVDAVGVSLAASLPEPPPGIFPPGYDPEDGPDYPGELD</sequence>
<gene>
    <name evidence="2" type="ORF">JK359_28330</name>
</gene>
<protein>
    <submittedName>
        <fullName evidence="2">Uncharacterized protein</fullName>
    </submittedName>
</protein>
<reference evidence="2" key="1">
    <citation type="submission" date="2021-01" db="EMBL/GenBank/DDBJ databases">
        <title>WGS of actinomycetes isolated from Thailand.</title>
        <authorList>
            <person name="Thawai C."/>
        </authorList>
    </citation>
    <scope>NUCLEOTIDE SEQUENCE</scope>
    <source>
        <strain evidence="2">RCU-197</strain>
    </source>
</reference>
<feature type="region of interest" description="Disordered" evidence="1">
    <location>
        <begin position="46"/>
        <end position="68"/>
    </location>
</feature>
<feature type="compositionally biased region" description="Acidic residues" evidence="1">
    <location>
        <begin position="56"/>
        <end position="68"/>
    </location>
</feature>
<proteinExistence type="predicted"/>
<name>A0A937JSN6_9ACTN</name>
<comment type="caution">
    <text evidence="2">The sequence shown here is derived from an EMBL/GenBank/DDBJ whole genome shotgun (WGS) entry which is preliminary data.</text>
</comment>
<dbReference type="Proteomes" id="UP000661858">
    <property type="component" value="Unassembled WGS sequence"/>
</dbReference>
<feature type="compositionally biased region" description="Pro residues" evidence="1">
    <location>
        <begin position="46"/>
        <end position="55"/>
    </location>
</feature>
<dbReference type="RefSeq" id="WP_201841464.1">
    <property type="nucleotide sequence ID" value="NZ_JAERRK010000018.1"/>
</dbReference>
<organism evidence="2 3">
    <name type="scientific">Streptomyces actinomycinicus</name>
    <dbReference type="NCBI Taxonomy" id="1695166"/>
    <lineage>
        <taxon>Bacteria</taxon>
        <taxon>Bacillati</taxon>
        <taxon>Actinomycetota</taxon>
        <taxon>Actinomycetes</taxon>
        <taxon>Kitasatosporales</taxon>
        <taxon>Streptomycetaceae</taxon>
        <taxon>Streptomyces</taxon>
    </lineage>
</organism>
<accession>A0A937JSN6</accession>
<evidence type="ECO:0000313" key="2">
    <source>
        <dbReference type="EMBL" id="MBL1085828.1"/>
    </source>
</evidence>
<evidence type="ECO:0000313" key="3">
    <source>
        <dbReference type="Proteomes" id="UP000661858"/>
    </source>
</evidence>
<dbReference type="EMBL" id="JAERRK010000018">
    <property type="protein sequence ID" value="MBL1085828.1"/>
    <property type="molecule type" value="Genomic_DNA"/>
</dbReference>